<evidence type="ECO:0000313" key="2">
    <source>
        <dbReference type="EMBL" id="CAD6501166.1"/>
    </source>
</evidence>
<dbReference type="Proteomes" id="UP000683417">
    <property type="component" value="Unassembled WGS sequence"/>
</dbReference>
<organism evidence="1 3">
    <name type="scientific">Blumeria graminis f. sp. triticale</name>
    <dbReference type="NCBI Taxonomy" id="1689686"/>
    <lineage>
        <taxon>Eukaryota</taxon>
        <taxon>Fungi</taxon>
        <taxon>Dikarya</taxon>
        <taxon>Ascomycota</taxon>
        <taxon>Pezizomycotina</taxon>
        <taxon>Leotiomycetes</taxon>
        <taxon>Erysiphales</taxon>
        <taxon>Erysiphaceae</taxon>
        <taxon>Blumeria</taxon>
    </lineage>
</organism>
<protein>
    <submittedName>
        <fullName evidence="2">BgTH12-01420</fullName>
    </submittedName>
    <submittedName>
        <fullName evidence="1">BgTH12-06524</fullName>
    </submittedName>
</protein>
<dbReference type="EMBL" id="CAJHIT010000004">
    <property type="protein sequence ID" value="CAD6500819.1"/>
    <property type="molecule type" value="Genomic_DNA"/>
</dbReference>
<evidence type="ECO:0000313" key="1">
    <source>
        <dbReference type="EMBL" id="CAD6500819.1"/>
    </source>
</evidence>
<name>A0A9W4DFG8_BLUGR</name>
<evidence type="ECO:0000313" key="3">
    <source>
        <dbReference type="Proteomes" id="UP000683417"/>
    </source>
</evidence>
<gene>
    <name evidence="1" type="ORF">BGTH12_LOCUS2177</name>
    <name evidence="2" type="ORF">BGTH12_LOCUS2524</name>
</gene>
<sequence>MRNPCINRRRG</sequence>
<dbReference type="EMBL" id="CAJHIT010000005">
    <property type="protein sequence ID" value="CAD6501166.1"/>
    <property type="molecule type" value="Genomic_DNA"/>
</dbReference>
<accession>A0A9W4DFG8</accession>
<reference evidence="1" key="1">
    <citation type="submission" date="2020-10" db="EMBL/GenBank/DDBJ databases">
        <authorList>
            <person name="Muller C M."/>
        </authorList>
    </citation>
    <scope>NUCLEOTIDE SEQUENCE</scope>
    <source>
        <strain evidence="1">THUN-12</strain>
    </source>
</reference>
<proteinExistence type="predicted"/>
<comment type="caution">
    <text evidence="1">The sequence shown here is derived from an EMBL/GenBank/DDBJ whole genome shotgun (WGS) entry which is preliminary data.</text>
</comment>